<name>A0ACC0D058_9PEZI</name>
<gene>
    <name evidence="1" type="ORF">F4821DRAFT_239212</name>
</gene>
<sequence length="418" mass="46679">MASSNLSDGTLRVLVVGAGIGGLTAALALRRQGHQVLIFERSKFNSEVGAAIHIAPNSTRILRRLGMEPLKHGGTNLQEVRMYDGQGQFRKKIPIVLPENNEWYLIHRAGLHSAIKSLAISDDGEGPPARLFLGCDIIELDKSHPSITLRGGEKYSGDLIVGADGVNSWTRSYIAPDAKPYSTGVCCYRWMRPWDSFSKDPLTEEYGRCEGAFLEWLEGDKRLVCYPCDDHKTANIAAFVPSAEVEGRKYGWDGEASKTAMLKSFKDWSMGPRRILEQAKEDFKVWELMDMKNLDTWTSDRLVLLGDAAHPFLPYAGQGGAMAIEDGVCLGALLPRGSISPDEISERLQWFEKCRRGRVERVLAYTRRNGNDPNDPIEPRPSPEESAKMIEYCNNHDEWESATNKLEKFKAGELVQAF</sequence>
<reference evidence="1 2" key="1">
    <citation type="journal article" date="2022" name="New Phytol.">
        <title>Ecological generalism drives hyperdiversity of secondary metabolite gene clusters in xylarialean endophytes.</title>
        <authorList>
            <person name="Franco M.E.E."/>
            <person name="Wisecaver J.H."/>
            <person name="Arnold A.E."/>
            <person name="Ju Y.M."/>
            <person name="Slot J.C."/>
            <person name="Ahrendt S."/>
            <person name="Moore L.P."/>
            <person name="Eastman K.E."/>
            <person name="Scott K."/>
            <person name="Konkel Z."/>
            <person name="Mondo S.J."/>
            <person name="Kuo A."/>
            <person name="Hayes R.D."/>
            <person name="Haridas S."/>
            <person name="Andreopoulos B."/>
            <person name="Riley R."/>
            <person name="LaButti K."/>
            <person name="Pangilinan J."/>
            <person name="Lipzen A."/>
            <person name="Amirebrahimi M."/>
            <person name="Yan J."/>
            <person name="Adam C."/>
            <person name="Keymanesh K."/>
            <person name="Ng V."/>
            <person name="Louie K."/>
            <person name="Northen T."/>
            <person name="Drula E."/>
            <person name="Henrissat B."/>
            <person name="Hsieh H.M."/>
            <person name="Youens-Clark K."/>
            <person name="Lutzoni F."/>
            <person name="Miadlikowska J."/>
            <person name="Eastwood D.C."/>
            <person name="Hamelin R.C."/>
            <person name="Grigoriev I.V."/>
            <person name="U'Ren J.M."/>
        </authorList>
    </citation>
    <scope>NUCLEOTIDE SEQUENCE [LARGE SCALE GENOMIC DNA]</scope>
    <source>
        <strain evidence="1 2">ER1909</strain>
    </source>
</reference>
<evidence type="ECO:0000313" key="1">
    <source>
        <dbReference type="EMBL" id="KAI6086043.1"/>
    </source>
</evidence>
<accession>A0ACC0D058</accession>
<dbReference type="EMBL" id="MU394319">
    <property type="protein sequence ID" value="KAI6086043.1"/>
    <property type="molecule type" value="Genomic_DNA"/>
</dbReference>
<organism evidence="1 2">
    <name type="scientific">Hypoxylon rubiginosum</name>
    <dbReference type="NCBI Taxonomy" id="110542"/>
    <lineage>
        <taxon>Eukaryota</taxon>
        <taxon>Fungi</taxon>
        <taxon>Dikarya</taxon>
        <taxon>Ascomycota</taxon>
        <taxon>Pezizomycotina</taxon>
        <taxon>Sordariomycetes</taxon>
        <taxon>Xylariomycetidae</taxon>
        <taxon>Xylariales</taxon>
        <taxon>Hypoxylaceae</taxon>
        <taxon>Hypoxylon</taxon>
    </lineage>
</organism>
<proteinExistence type="predicted"/>
<evidence type="ECO:0000313" key="2">
    <source>
        <dbReference type="Proteomes" id="UP001497680"/>
    </source>
</evidence>
<comment type="caution">
    <text evidence="1">The sequence shown here is derived from an EMBL/GenBank/DDBJ whole genome shotgun (WGS) entry which is preliminary data.</text>
</comment>
<protein>
    <submittedName>
        <fullName evidence="1">Uncharacterized protein</fullName>
    </submittedName>
</protein>
<dbReference type="Proteomes" id="UP001497680">
    <property type="component" value="Unassembled WGS sequence"/>
</dbReference>
<keyword evidence="2" id="KW-1185">Reference proteome</keyword>